<reference evidence="8 9" key="1">
    <citation type="submission" date="2024-03" db="EMBL/GenBank/DDBJ databases">
        <title>The genome assembly and annotation of the cricket Gryllus longicercus Weissman &amp; Gray.</title>
        <authorList>
            <person name="Szrajer S."/>
            <person name="Gray D."/>
            <person name="Ylla G."/>
        </authorList>
    </citation>
    <scope>NUCLEOTIDE SEQUENCE [LARGE SCALE GENOMIC DNA]</scope>
    <source>
        <strain evidence="8">DAG 2021-001</strain>
        <tissue evidence="8">Whole body minus gut</tissue>
    </source>
</reference>
<proteinExistence type="inferred from homology"/>
<name>A0AAN9VVR3_9ORTH</name>
<comment type="caution">
    <text evidence="8">The sequence shown here is derived from an EMBL/GenBank/DDBJ whole genome shotgun (WGS) entry which is preliminary data.</text>
</comment>
<gene>
    <name evidence="8" type="ORF">R5R35_011780</name>
</gene>
<evidence type="ECO:0000256" key="2">
    <source>
        <dbReference type="ARBA" id="ARBA00008632"/>
    </source>
</evidence>
<evidence type="ECO:0000256" key="1">
    <source>
        <dbReference type="ARBA" id="ARBA00004259"/>
    </source>
</evidence>
<dbReference type="Pfam" id="PF23999">
    <property type="entry name" value="CUSTOS"/>
    <property type="match status" value="1"/>
</dbReference>
<dbReference type="EMBL" id="JAZDUA010000070">
    <property type="protein sequence ID" value="KAK7869711.1"/>
    <property type="molecule type" value="Genomic_DNA"/>
</dbReference>
<comment type="similarity">
    <text evidence="2">Belongs to the CUSTOS family.</text>
</comment>
<evidence type="ECO:0000313" key="8">
    <source>
        <dbReference type="EMBL" id="KAK7869711.1"/>
    </source>
</evidence>
<evidence type="ECO:0000256" key="6">
    <source>
        <dbReference type="ARBA" id="ARBA00023242"/>
    </source>
</evidence>
<sequence length="227" mass="25961">MSSDSSEDETLDRLREAVDNEFLNNDMFEPKKRKDDKPNISKPSLRYQDKEENLMGVTEGFQKYVGGQLMKFLDSQIKEVDISSKTCQIKKDTEGGIRLFGASLNTVSCDDDVEDEGASRPQKRTKWKCKVNGENISEKKQCKEVAVPAEWILSKEAVAGWEPSTKGKLEIYSADDVIIKCKKMKNKTDNLQVLTPEDKAEKKRLKRKKCRERLKNKSICENESLNI</sequence>
<dbReference type="PANTHER" id="PTHR14482:SF0">
    <property type="entry name" value="PROTEIN CUSTOS"/>
    <property type="match status" value="1"/>
</dbReference>
<dbReference type="GO" id="GO:0005635">
    <property type="term" value="C:nuclear envelope"/>
    <property type="evidence" value="ECO:0007669"/>
    <property type="project" value="UniProtKB-SubCell"/>
</dbReference>
<dbReference type="GO" id="GO:0016055">
    <property type="term" value="P:Wnt signaling pathway"/>
    <property type="evidence" value="ECO:0007669"/>
    <property type="project" value="UniProtKB-KW"/>
</dbReference>
<keyword evidence="4" id="KW-0217">Developmental protein</keyword>
<dbReference type="PANTHER" id="PTHR14482">
    <property type="entry name" value="CHROMOSOME 12 ORF 43 HOMOLOG"/>
    <property type="match status" value="1"/>
</dbReference>
<dbReference type="Proteomes" id="UP001378592">
    <property type="component" value="Unassembled WGS sequence"/>
</dbReference>
<accession>A0AAN9VVR3</accession>
<feature type="compositionally biased region" description="Basic and acidic residues" evidence="7">
    <location>
        <begin position="28"/>
        <end position="39"/>
    </location>
</feature>
<evidence type="ECO:0000256" key="3">
    <source>
        <dbReference type="ARBA" id="ARBA00013465"/>
    </source>
</evidence>
<comment type="subcellular location">
    <subcellularLocation>
        <location evidence="1">Nucleus envelope</location>
    </subcellularLocation>
</comment>
<evidence type="ECO:0000313" key="9">
    <source>
        <dbReference type="Proteomes" id="UP001378592"/>
    </source>
</evidence>
<evidence type="ECO:0000256" key="5">
    <source>
        <dbReference type="ARBA" id="ARBA00022687"/>
    </source>
</evidence>
<keyword evidence="9" id="KW-1185">Reference proteome</keyword>
<dbReference type="AlphaFoldDB" id="A0AAN9VVR3"/>
<keyword evidence="5" id="KW-0879">Wnt signaling pathway</keyword>
<organism evidence="8 9">
    <name type="scientific">Gryllus longicercus</name>
    <dbReference type="NCBI Taxonomy" id="2509291"/>
    <lineage>
        <taxon>Eukaryota</taxon>
        <taxon>Metazoa</taxon>
        <taxon>Ecdysozoa</taxon>
        <taxon>Arthropoda</taxon>
        <taxon>Hexapoda</taxon>
        <taxon>Insecta</taxon>
        <taxon>Pterygota</taxon>
        <taxon>Neoptera</taxon>
        <taxon>Polyneoptera</taxon>
        <taxon>Orthoptera</taxon>
        <taxon>Ensifera</taxon>
        <taxon>Gryllidea</taxon>
        <taxon>Grylloidea</taxon>
        <taxon>Gryllidae</taxon>
        <taxon>Gryllinae</taxon>
        <taxon>Gryllus</taxon>
    </lineage>
</organism>
<feature type="region of interest" description="Disordered" evidence="7">
    <location>
        <begin position="22"/>
        <end position="47"/>
    </location>
</feature>
<evidence type="ECO:0000256" key="4">
    <source>
        <dbReference type="ARBA" id="ARBA00022473"/>
    </source>
</evidence>
<protein>
    <recommendedName>
        <fullName evidence="3">Protein CUSTOS</fullName>
    </recommendedName>
</protein>
<keyword evidence="6" id="KW-0539">Nucleus</keyword>
<evidence type="ECO:0000256" key="7">
    <source>
        <dbReference type="SAM" id="MobiDB-lite"/>
    </source>
</evidence>
<dbReference type="InterPro" id="IPR026694">
    <property type="entry name" value="CUSTOS"/>
</dbReference>